<dbReference type="Proteomes" id="UP001596203">
    <property type="component" value="Unassembled WGS sequence"/>
</dbReference>
<dbReference type="PANTHER" id="PTHR30344">
    <property type="entry name" value="6-PHOSPHOGLUCONOLACTONASE-RELATED"/>
    <property type="match status" value="1"/>
</dbReference>
<sequence>MQTNEPVNAVVHYLRSPDGTITELGRIPTGGAGSGTFKPISGQPSAPNAFEGAGSVILSPDRRFLFATNGGDNSVSSFGVAEDGGLALLDVKPTGNAVTGRSGTAKSLAYAPASETLFVLHSFGPDHVRLMSVDGEGRLSLRLERYSVNTPDKPHRVATMVTLSPDGRFLFVGTTFDEPPTANPDGSAILWVERDGQPKSIASNEPDPDGLIVFPVAADGTLGAPSFHDAGGGSPFYIAFLHGRPDTFVVGYAVGDGIVMGNIDADGRVSFGPLTPINTSAGKPSELCWLSVSPDDRTVFATNFGYSNISSFQLDGGAPVVAKDPACPRVPGDGNFRALNGTVSSGPSDNWVSPDGAYLYQIYGNASKLVGYEIQPDGSLEEITSVSIPYNSPQGLAGV</sequence>
<organism evidence="1 2">
    <name type="scientific">Plantactinospora solaniradicis</name>
    <dbReference type="NCBI Taxonomy" id="1723736"/>
    <lineage>
        <taxon>Bacteria</taxon>
        <taxon>Bacillati</taxon>
        <taxon>Actinomycetota</taxon>
        <taxon>Actinomycetes</taxon>
        <taxon>Micromonosporales</taxon>
        <taxon>Micromonosporaceae</taxon>
        <taxon>Plantactinospora</taxon>
    </lineage>
</organism>
<dbReference type="SUPFAM" id="SSF50969">
    <property type="entry name" value="YVTN repeat-like/Quinoprotein amine dehydrogenase"/>
    <property type="match status" value="1"/>
</dbReference>
<reference evidence="2" key="1">
    <citation type="journal article" date="2019" name="Int. J. Syst. Evol. Microbiol.">
        <title>The Global Catalogue of Microorganisms (GCM) 10K type strain sequencing project: providing services to taxonomists for standard genome sequencing and annotation.</title>
        <authorList>
            <consortium name="The Broad Institute Genomics Platform"/>
            <consortium name="The Broad Institute Genome Sequencing Center for Infectious Disease"/>
            <person name="Wu L."/>
            <person name="Ma J."/>
        </authorList>
    </citation>
    <scope>NUCLEOTIDE SEQUENCE [LARGE SCALE GENOMIC DNA]</scope>
    <source>
        <strain evidence="2">ZS-35-S2</strain>
    </source>
</reference>
<dbReference type="InterPro" id="IPR015943">
    <property type="entry name" value="WD40/YVTN_repeat-like_dom_sf"/>
</dbReference>
<proteinExistence type="predicted"/>
<name>A0ABW1KB09_9ACTN</name>
<dbReference type="RefSeq" id="WP_377423504.1">
    <property type="nucleotide sequence ID" value="NZ_JBHSPR010000013.1"/>
</dbReference>
<keyword evidence="2" id="KW-1185">Reference proteome</keyword>
<gene>
    <name evidence="1" type="ORF">ACFP2T_18910</name>
</gene>
<protein>
    <submittedName>
        <fullName evidence="1">Lactonase family protein</fullName>
    </submittedName>
</protein>
<evidence type="ECO:0000313" key="2">
    <source>
        <dbReference type="Proteomes" id="UP001596203"/>
    </source>
</evidence>
<dbReference type="InterPro" id="IPR011044">
    <property type="entry name" value="Quino_amine_DH_bsu"/>
</dbReference>
<comment type="caution">
    <text evidence="1">The sequence shown here is derived from an EMBL/GenBank/DDBJ whole genome shotgun (WGS) entry which is preliminary data.</text>
</comment>
<dbReference type="PANTHER" id="PTHR30344:SF4">
    <property type="entry name" value="CYCLASE, PUTATIVE (AFU_ORTHOLOGUE AFUA_6G11580)-RELATED"/>
    <property type="match status" value="1"/>
</dbReference>
<dbReference type="Gene3D" id="2.130.10.10">
    <property type="entry name" value="YVTN repeat-like/Quinoprotein amine dehydrogenase"/>
    <property type="match status" value="2"/>
</dbReference>
<dbReference type="InterPro" id="IPR050282">
    <property type="entry name" value="Cycloisomerase_2"/>
</dbReference>
<evidence type="ECO:0000313" key="1">
    <source>
        <dbReference type="EMBL" id="MFC6018267.1"/>
    </source>
</evidence>
<dbReference type="EMBL" id="JBHSPR010000013">
    <property type="protein sequence ID" value="MFC6018267.1"/>
    <property type="molecule type" value="Genomic_DNA"/>
</dbReference>
<accession>A0ABW1KB09</accession>